<dbReference type="Proteomes" id="UP001148737">
    <property type="component" value="Unassembled WGS sequence"/>
</dbReference>
<gene>
    <name evidence="1" type="ORF">NLG97_g5616</name>
</gene>
<evidence type="ECO:0000313" key="1">
    <source>
        <dbReference type="EMBL" id="KAJ3491326.1"/>
    </source>
</evidence>
<keyword evidence="2" id="KW-1185">Reference proteome</keyword>
<name>A0ACC1QUC2_9HYPO</name>
<dbReference type="EMBL" id="JANAKD010000651">
    <property type="protein sequence ID" value="KAJ3491326.1"/>
    <property type="molecule type" value="Genomic_DNA"/>
</dbReference>
<evidence type="ECO:0000313" key="2">
    <source>
        <dbReference type="Proteomes" id="UP001148737"/>
    </source>
</evidence>
<reference evidence="1" key="1">
    <citation type="submission" date="2022-07" db="EMBL/GenBank/DDBJ databases">
        <title>Genome Sequence of Lecanicillium saksenae.</title>
        <authorList>
            <person name="Buettner E."/>
        </authorList>
    </citation>
    <scope>NUCLEOTIDE SEQUENCE</scope>
    <source>
        <strain evidence="1">VT-O1</strain>
    </source>
</reference>
<protein>
    <submittedName>
        <fullName evidence="1">Uncharacterized protein</fullName>
    </submittedName>
</protein>
<organism evidence="1 2">
    <name type="scientific">Lecanicillium saksenae</name>
    <dbReference type="NCBI Taxonomy" id="468837"/>
    <lineage>
        <taxon>Eukaryota</taxon>
        <taxon>Fungi</taxon>
        <taxon>Dikarya</taxon>
        <taxon>Ascomycota</taxon>
        <taxon>Pezizomycotina</taxon>
        <taxon>Sordariomycetes</taxon>
        <taxon>Hypocreomycetidae</taxon>
        <taxon>Hypocreales</taxon>
        <taxon>Cordycipitaceae</taxon>
        <taxon>Lecanicillium</taxon>
    </lineage>
</organism>
<proteinExistence type="predicted"/>
<sequence>MYNTLTDAPRMLEFLRKVLVNEVVKRTMREEKGREVTAVVAQGLARYKHGKSCCRLIRDGEVKLEDVLVLEDGKIALKEEACGGDGNEHVLAELCCLMPLAMGTTDLFMQ</sequence>
<accession>A0ACC1QUC2</accession>
<comment type="caution">
    <text evidence="1">The sequence shown here is derived from an EMBL/GenBank/DDBJ whole genome shotgun (WGS) entry which is preliminary data.</text>
</comment>